<organism evidence="2">
    <name type="scientific">Harpegnathos saltator</name>
    <name type="common">Jerdon's jumping ant</name>
    <dbReference type="NCBI Taxonomy" id="610380"/>
    <lineage>
        <taxon>Eukaryota</taxon>
        <taxon>Metazoa</taxon>
        <taxon>Ecdysozoa</taxon>
        <taxon>Arthropoda</taxon>
        <taxon>Hexapoda</taxon>
        <taxon>Insecta</taxon>
        <taxon>Pterygota</taxon>
        <taxon>Neoptera</taxon>
        <taxon>Endopterygota</taxon>
        <taxon>Hymenoptera</taxon>
        <taxon>Apocrita</taxon>
        <taxon>Aculeata</taxon>
        <taxon>Formicoidea</taxon>
        <taxon>Formicidae</taxon>
        <taxon>Ponerinae</taxon>
        <taxon>Ponerini</taxon>
        <taxon>Harpegnathos</taxon>
    </lineage>
</organism>
<proteinExistence type="predicted"/>
<dbReference type="GO" id="GO:0016020">
    <property type="term" value="C:membrane"/>
    <property type="evidence" value="ECO:0007669"/>
    <property type="project" value="InterPro"/>
</dbReference>
<dbReference type="AlphaFoldDB" id="E2BUR9"/>
<gene>
    <name evidence="1" type="ORF">EAI_01700</name>
</gene>
<dbReference type="InterPro" id="IPR036719">
    <property type="entry name" value="Neuro-gated_channel_TM_sf"/>
</dbReference>
<dbReference type="EMBL" id="GL450743">
    <property type="protein sequence ID" value="EFN80574.1"/>
    <property type="molecule type" value="Genomic_DNA"/>
</dbReference>
<evidence type="ECO:0000313" key="1">
    <source>
        <dbReference type="EMBL" id="EFN80574.1"/>
    </source>
</evidence>
<evidence type="ECO:0008006" key="3">
    <source>
        <dbReference type="Google" id="ProtNLM"/>
    </source>
</evidence>
<keyword evidence="2" id="KW-1185">Reference proteome</keyword>
<dbReference type="InParanoid" id="E2BUR9"/>
<protein>
    <recommendedName>
        <fullName evidence="3">Gamma-aminobutyric acid receptor alpha-like</fullName>
    </recommendedName>
</protein>
<dbReference type="STRING" id="610380.E2BUR9"/>
<dbReference type="InterPro" id="IPR038050">
    <property type="entry name" value="Neuro_actylchol_rec"/>
</dbReference>
<name>E2BUR9_HARSA</name>
<dbReference type="SUPFAM" id="SSF90112">
    <property type="entry name" value="Neurotransmitter-gated ion-channel transmembrane pore"/>
    <property type="match status" value="1"/>
</dbReference>
<sequence>MKLQPEMSLGHLRTPGRLLETSFITELVRFDLECRSITVAVSSKPSTMERQTQTELILPLWRQFLYCLAGDDAFRRRRQREAASSYRKYGDRLSRHINSVSYIDRVARIVFPASFGLLNVCYWVVYVTYQEEFKWQDPPIGSISH</sequence>
<dbReference type="Proteomes" id="UP000008237">
    <property type="component" value="Unassembled WGS sequence"/>
</dbReference>
<dbReference type="OrthoDB" id="203862at2759"/>
<dbReference type="GO" id="GO:0006811">
    <property type="term" value="P:monoatomic ion transport"/>
    <property type="evidence" value="ECO:0007669"/>
    <property type="project" value="InterPro"/>
</dbReference>
<accession>E2BUR9</accession>
<dbReference type="Gene3D" id="1.20.58.390">
    <property type="entry name" value="Neurotransmitter-gated ion-channel transmembrane domain"/>
    <property type="match status" value="1"/>
</dbReference>
<evidence type="ECO:0000313" key="2">
    <source>
        <dbReference type="Proteomes" id="UP000008237"/>
    </source>
</evidence>
<reference evidence="1 2" key="1">
    <citation type="journal article" date="2010" name="Science">
        <title>Genomic comparison of the ants Camponotus floridanus and Harpegnathos saltator.</title>
        <authorList>
            <person name="Bonasio R."/>
            <person name="Zhang G."/>
            <person name="Ye C."/>
            <person name="Mutti N.S."/>
            <person name="Fang X."/>
            <person name="Qin N."/>
            <person name="Donahue G."/>
            <person name="Yang P."/>
            <person name="Li Q."/>
            <person name="Li C."/>
            <person name="Zhang P."/>
            <person name="Huang Z."/>
            <person name="Berger S.L."/>
            <person name="Reinberg D."/>
            <person name="Wang J."/>
            <person name="Liebig J."/>
        </authorList>
    </citation>
    <scope>NUCLEOTIDE SEQUENCE [LARGE SCALE GENOMIC DNA]</scope>
    <source>
        <strain evidence="1 2">R22 G/1</strain>
    </source>
</reference>